<keyword evidence="3" id="KW-1185">Reference proteome</keyword>
<dbReference type="GO" id="GO:0016757">
    <property type="term" value="F:glycosyltransferase activity"/>
    <property type="evidence" value="ECO:0007669"/>
    <property type="project" value="InterPro"/>
</dbReference>
<name>A0AAV5GYR6_9BASI</name>
<comment type="caution">
    <text evidence="2">The sequence shown here is derived from an EMBL/GenBank/DDBJ whole genome shotgun (WGS) entry which is preliminary data.</text>
</comment>
<gene>
    <name evidence="2" type="ORF">Rhopal_007413-T1</name>
</gene>
<keyword evidence="1" id="KW-0732">Signal</keyword>
<reference evidence="2 3" key="1">
    <citation type="submission" date="2021-12" db="EMBL/GenBank/DDBJ databases">
        <title>High titer production of polyol ester of fatty acids by Rhodotorula paludigena BS15 towards product separation-free biomass refinery.</title>
        <authorList>
            <person name="Mano J."/>
            <person name="Ono H."/>
            <person name="Tanaka T."/>
            <person name="Naito K."/>
            <person name="Sushida H."/>
            <person name="Ike M."/>
            <person name="Tokuyasu K."/>
            <person name="Kitaoka M."/>
        </authorList>
    </citation>
    <scope>NUCLEOTIDE SEQUENCE [LARGE SCALE GENOMIC DNA]</scope>
    <source>
        <strain evidence="2 3">BS15</strain>
    </source>
</reference>
<dbReference type="AlphaFoldDB" id="A0AAV5GYR6"/>
<feature type="signal peptide" evidence="1">
    <location>
        <begin position="1"/>
        <end position="22"/>
    </location>
</feature>
<evidence type="ECO:0000313" key="2">
    <source>
        <dbReference type="EMBL" id="GJN94339.1"/>
    </source>
</evidence>
<sequence>MSRTRLAGLAVAAALLLLVVHSLVRRDSLSEASSRPVTSTRDPTASYAICTGRTRDTRRCAFSHVCLAREPPRRDKVPGGKDAYRILYGVADDDAHNDLRQFEDFVPAFVALRTEATWRADGLKTAALEQVPWSDMPLAEAEGQVWREGTTIAYQLIADGDLNFGHGLADDVFGLWETLGEFGLDDRPEETRIAAVLNCTDFDKEDLRARCERQHADLMPLLTSHPVEALSALLPESEGDSSAVCFERLVIGTGSAGSISYASNNANRARTLRAFRDHVYRTYDLSPPSLAPAAGRPDRPPHILAVQKRGRRHFVNFTSTLDALRLDPAFAGAKWTVTDSFDALSFRAQLELLRTVDVALSPTGGLSMSFLLLPDHAALVVAGFVDSTPDAAARNRAKVRFRTGEMDAHFWAAQAHVRVEHYPLDGPEDYRLPEDVVEKNEDRRDDPWWLRNWADVVLREDKLRALLLSAVKWVQEAPL</sequence>
<evidence type="ECO:0000256" key="1">
    <source>
        <dbReference type="SAM" id="SignalP"/>
    </source>
</evidence>
<protein>
    <submittedName>
        <fullName evidence="2">Uncharacterized protein</fullName>
    </submittedName>
</protein>
<organism evidence="2 3">
    <name type="scientific">Rhodotorula paludigena</name>
    <dbReference type="NCBI Taxonomy" id="86838"/>
    <lineage>
        <taxon>Eukaryota</taxon>
        <taxon>Fungi</taxon>
        <taxon>Dikarya</taxon>
        <taxon>Basidiomycota</taxon>
        <taxon>Pucciniomycotina</taxon>
        <taxon>Microbotryomycetes</taxon>
        <taxon>Sporidiobolales</taxon>
        <taxon>Sporidiobolaceae</taxon>
        <taxon>Rhodotorula</taxon>
    </lineage>
</organism>
<dbReference type="EMBL" id="BQKY01000017">
    <property type="protein sequence ID" value="GJN94339.1"/>
    <property type="molecule type" value="Genomic_DNA"/>
</dbReference>
<feature type="chain" id="PRO_5043472972" evidence="1">
    <location>
        <begin position="23"/>
        <end position="479"/>
    </location>
</feature>
<dbReference type="PANTHER" id="PTHR20961">
    <property type="entry name" value="GLYCOSYLTRANSFERASE"/>
    <property type="match status" value="1"/>
</dbReference>
<evidence type="ECO:0000313" key="3">
    <source>
        <dbReference type="Proteomes" id="UP001342314"/>
    </source>
</evidence>
<dbReference type="Proteomes" id="UP001342314">
    <property type="component" value="Unassembled WGS sequence"/>
</dbReference>
<accession>A0AAV5GYR6</accession>
<dbReference type="InterPro" id="IPR007657">
    <property type="entry name" value="Glycosyltransferase_61"/>
</dbReference>
<proteinExistence type="predicted"/>